<dbReference type="RefSeq" id="WP_134531515.1">
    <property type="nucleotide sequence ID" value="NZ_CAADJA010000002.1"/>
</dbReference>
<protein>
    <submittedName>
        <fullName evidence="1">Uncharacterized protein</fullName>
    </submittedName>
</protein>
<evidence type="ECO:0000313" key="1">
    <source>
        <dbReference type="EMBL" id="VFS52362.1"/>
    </source>
</evidence>
<accession>A0A484ZV43</accession>
<dbReference type="Proteomes" id="UP000373449">
    <property type="component" value="Unassembled WGS sequence"/>
</dbReference>
<organism evidence="1 2">
    <name type="scientific">Budvicia aquatica</name>
    <dbReference type="NCBI Taxonomy" id="82979"/>
    <lineage>
        <taxon>Bacteria</taxon>
        <taxon>Pseudomonadati</taxon>
        <taxon>Pseudomonadota</taxon>
        <taxon>Gammaproteobacteria</taxon>
        <taxon>Enterobacterales</taxon>
        <taxon>Budviciaceae</taxon>
        <taxon>Budvicia</taxon>
    </lineage>
</organism>
<dbReference type="EMBL" id="CAADJA010000002">
    <property type="protein sequence ID" value="VFS52362.1"/>
    <property type="molecule type" value="Genomic_DNA"/>
</dbReference>
<dbReference type="AlphaFoldDB" id="A0A484ZV43"/>
<evidence type="ECO:0000313" key="2">
    <source>
        <dbReference type="Proteomes" id="UP000373449"/>
    </source>
</evidence>
<sequence length="117" mass="12039">MKKFNLTKISAMLIVTLNTTVVYAIERGSIYGGETVGDDVTVISSASPEPTFVGHAFGVYVNADSHAVAGDRLTIIVSGQAADGLRTNPSNSNAVGTITIGDGLSITTKGLVPMPLT</sequence>
<gene>
    <name evidence="1" type="ORF">NCTC12282_05795</name>
</gene>
<name>A0A484ZV43_9GAMM</name>
<reference evidence="1 2" key="1">
    <citation type="submission" date="2019-03" db="EMBL/GenBank/DDBJ databases">
        <authorList>
            <consortium name="Pathogen Informatics"/>
        </authorList>
    </citation>
    <scope>NUCLEOTIDE SEQUENCE [LARGE SCALE GENOMIC DNA]</scope>
    <source>
        <strain evidence="1 2">NCTC12282</strain>
    </source>
</reference>
<proteinExistence type="predicted"/>